<dbReference type="Proteomes" id="UP000673394">
    <property type="component" value="Unassembled WGS sequence"/>
</dbReference>
<reference evidence="9 10" key="1">
    <citation type="submission" date="2021-04" db="EMBL/GenBank/DDBJ databases">
        <title>Paenibacillus sp. DLE-14 whole genome sequence.</title>
        <authorList>
            <person name="Ham Y.J."/>
        </authorList>
    </citation>
    <scope>NUCLEOTIDE SEQUENCE [LARGE SCALE GENOMIC DNA]</scope>
    <source>
        <strain evidence="9 10">DLE-14</strain>
    </source>
</reference>
<evidence type="ECO:0000313" key="8">
    <source>
        <dbReference type="EMBL" id="MBP3961826.1"/>
    </source>
</evidence>
<sequence length="309" mass="34066">MNKTLFIGLFITILMILASFLGQFVAPHDLSDSATVDYVVDENGNGTLLAPPFPPNASYPFGTDKFSVDMMAKLLAGAKFTIIASLSIAAFRIIVGGVLGMLLGFVGKGKTTTGKRHPLWSLLNGIPIFILVWMIMIGISIEPSASPLKLTVIIAVVLALVGIPTVASTMKEKTMILREKQFVLSAKSIGASRWSIIRKHLFPHLKESFLILFVQEIVLILGLFGQLAIFHIFVGGTAVYYNPPDPPDYVSISNEWSGLVGQARSNLFIYQWVLVIPLLAYLLYILGFHMISIGLEKLYKKRFSKFSHF</sequence>
<dbReference type="SUPFAM" id="SSF161098">
    <property type="entry name" value="MetI-like"/>
    <property type="match status" value="1"/>
</dbReference>
<dbReference type="InterPro" id="IPR000515">
    <property type="entry name" value="MetI-like"/>
</dbReference>
<evidence type="ECO:0000313" key="10">
    <source>
        <dbReference type="Proteomes" id="UP000673394"/>
    </source>
</evidence>
<comment type="caution">
    <text evidence="9">The sequence shown here is derived from an EMBL/GenBank/DDBJ whole genome shotgun (WGS) entry which is preliminary data.</text>
</comment>
<dbReference type="EMBL" id="JAGKSP010000001">
    <property type="protein sequence ID" value="MBP3961826.1"/>
    <property type="molecule type" value="Genomic_DNA"/>
</dbReference>
<dbReference type="PANTHER" id="PTHR43839:SF3">
    <property type="entry name" value="OLIGOPEPTIDE ABC TRANSPORTER, PERMEASE PROTEIN"/>
    <property type="match status" value="1"/>
</dbReference>
<evidence type="ECO:0000256" key="3">
    <source>
        <dbReference type="ARBA" id="ARBA00022692"/>
    </source>
</evidence>
<evidence type="ECO:0000256" key="6">
    <source>
        <dbReference type="RuleBase" id="RU363032"/>
    </source>
</evidence>
<protein>
    <submittedName>
        <fullName evidence="9">ABC transporter permease subunit</fullName>
    </submittedName>
</protein>
<keyword evidence="3 6" id="KW-0812">Transmembrane</keyword>
<evidence type="ECO:0000313" key="9">
    <source>
        <dbReference type="EMBL" id="MBP3963503.1"/>
    </source>
</evidence>
<feature type="transmembrane region" description="Helical" evidence="6">
    <location>
        <begin position="209"/>
        <end position="234"/>
    </location>
</feature>
<evidence type="ECO:0000256" key="4">
    <source>
        <dbReference type="ARBA" id="ARBA00022989"/>
    </source>
</evidence>
<feature type="transmembrane region" description="Helical" evidence="6">
    <location>
        <begin position="119"/>
        <end position="141"/>
    </location>
</feature>
<dbReference type="PANTHER" id="PTHR43839">
    <property type="entry name" value="OPPC IN A BINDING PROTEIN-DEPENDENT TRANSPORT SYSTEM"/>
    <property type="match status" value="1"/>
</dbReference>
<evidence type="ECO:0000256" key="2">
    <source>
        <dbReference type="ARBA" id="ARBA00022448"/>
    </source>
</evidence>
<evidence type="ECO:0000256" key="5">
    <source>
        <dbReference type="ARBA" id="ARBA00023136"/>
    </source>
</evidence>
<keyword evidence="5 6" id="KW-0472">Membrane</keyword>
<dbReference type="RefSeq" id="WP_210655500.1">
    <property type="nucleotide sequence ID" value="NZ_JAGKSP010000001.1"/>
</dbReference>
<feature type="transmembrane region" description="Helical" evidence="6">
    <location>
        <begin position="269"/>
        <end position="295"/>
    </location>
</feature>
<proteinExistence type="inferred from homology"/>
<dbReference type="EMBL" id="JAGKSP010000004">
    <property type="protein sequence ID" value="MBP3963503.1"/>
    <property type="molecule type" value="Genomic_DNA"/>
</dbReference>
<dbReference type="PROSITE" id="PS50928">
    <property type="entry name" value="ABC_TM1"/>
    <property type="match status" value="1"/>
</dbReference>
<evidence type="ECO:0000259" key="7">
    <source>
        <dbReference type="PROSITE" id="PS50928"/>
    </source>
</evidence>
<dbReference type="CDD" id="cd06261">
    <property type="entry name" value="TM_PBP2"/>
    <property type="match status" value="1"/>
</dbReference>
<feature type="transmembrane region" description="Helical" evidence="6">
    <location>
        <begin position="80"/>
        <end position="107"/>
    </location>
</feature>
<gene>
    <name evidence="8" type="ORF">I8J30_03815</name>
    <name evidence="9" type="ORF">I8J30_12380</name>
</gene>
<feature type="transmembrane region" description="Helical" evidence="6">
    <location>
        <begin position="147"/>
        <end position="170"/>
    </location>
</feature>
<comment type="similarity">
    <text evidence="6">Belongs to the binding-protein-dependent transport system permease family.</text>
</comment>
<accession>A0ABS5CBY2</accession>
<evidence type="ECO:0000256" key="1">
    <source>
        <dbReference type="ARBA" id="ARBA00004141"/>
    </source>
</evidence>
<comment type="subcellular location">
    <subcellularLocation>
        <location evidence="6">Cell membrane</location>
        <topology evidence="6">Multi-pass membrane protein</topology>
    </subcellularLocation>
    <subcellularLocation>
        <location evidence="1">Membrane</location>
        <topology evidence="1">Multi-pass membrane protein</topology>
    </subcellularLocation>
</comment>
<keyword evidence="4 6" id="KW-1133">Transmembrane helix</keyword>
<dbReference type="InterPro" id="IPR035906">
    <property type="entry name" value="MetI-like_sf"/>
</dbReference>
<keyword evidence="2 6" id="KW-0813">Transport</keyword>
<feature type="transmembrane region" description="Helical" evidence="6">
    <location>
        <begin position="5"/>
        <end position="26"/>
    </location>
</feature>
<dbReference type="Pfam" id="PF00528">
    <property type="entry name" value="BPD_transp_1"/>
    <property type="match status" value="1"/>
</dbReference>
<dbReference type="Gene3D" id="1.10.3720.10">
    <property type="entry name" value="MetI-like"/>
    <property type="match status" value="1"/>
</dbReference>
<name>A0ABS5CBY2_9BACL</name>
<keyword evidence="10" id="KW-1185">Reference proteome</keyword>
<feature type="domain" description="ABC transmembrane type-1" evidence="7">
    <location>
        <begin position="82"/>
        <end position="287"/>
    </location>
</feature>
<organism evidence="9 10">
    <name type="scientific">Paenibacillus lignilyticus</name>
    <dbReference type="NCBI Taxonomy" id="1172615"/>
    <lineage>
        <taxon>Bacteria</taxon>
        <taxon>Bacillati</taxon>
        <taxon>Bacillota</taxon>
        <taxon>Bacilli</taxon>
        <taxon>Bacillales</taxon>
        <taxon>Paenibacillaceae</taxon>
        <taxon>Paenibacillus</taxon>
    </lineage>
</organism>